<protein>
    <submittedName>
        <fullName evidence="1">Uncharacterized protein</fullName>
    </submittedName>
</protein>
<keyword evidence="2" id="KW-1185">Reference proteome</keyword>
<name>A0ABR9KCV1_9ACTN</name>
<dbReference type="RefSeq" id="WP_192781467.1">
    <property type="nucleotide sequence ID" value="NZ_BAAASY010000027.1"/>
</dbReference>
<dbReference type="Proteomes" id="UP000661607">
    <property type="component" value="Unassembled WGS sequence"/>
</dbReference>
<organism evidence="1 2">
    <name type="scientific">Nonomuraea africana</name>
    <dbReference type="NCBI Taxonomy" id="46171"/>
    <lineage>
        <taxon>Bacteria</taxon>
        <taxon>Bacillati</taxon>
        <taxon>Actinomycetota</taxon>
        <taxon>Actinomycetes</taxon>
        <taxon>Streptosporangiales</taxon>
        <taxon>Streptosporangiaceae</taxon>
        <taxon>Nonomuraea</taxon>
    </lineage>
</organism>
<dbReference type="EMBL" id="JADBEF010000001">
    <property type="protein sequence ID" value="MBE1559846.1"/>
    <property type="molecule type" value="Genomic_DNA"/>
</dbReference>
<accession>A0ABR9KCV1</accession>
<evidence type="ECO:0000313" key="2">
    <source>
        <dbReference type="Proteomes" id="UP000661607"/>
    </source>
</evidence>
<proteinExistence type="predicted"/>
<gene>
    <name evidence="1" type="ORF">H4W81_002625</name>
</gene>
<comment type="caution">
    <text evidence="1">The sequence shown here is derived from an EMBL/GenBank/DDBJ whole genome shotgun (WGS) entry which is preliminary data.</text>
</comment>
<evidence type="ECO:0000313" key="1">
    <source>
        <dbReference type="EMBL" id="MBE1559846.1"/>
    </source>
</evidence>
<reference evidence="1 2" key="1">
    <citation type="submission" date="2020-10" db="EMBL/GenBank/DDBJ databases">
        <title>Sequencing the genomes of 1000 actinobacteria strains.</title>
        <authorList>
            <person name="Klenk H.-P."/>
        </authorList>
    </citation>
    <scope>NUCLEOTIDE SEQUENCE [LARGE SCALE GENOMIC DNA]</scope>
    <source>
        <strain evidence="1 2">DSM 43748</strain>
    </source>
</reference>
<sequence>MERGGLDPIPGRPQHAGDIAVDQERWQDIAVGSGDELALAVDATDGAGVRIFVTGSSATGGSPPDALEIDFATVAYFEPWKQP</sequence>